<feature type="non-terminal residue" evidence="1">
    <location>
        <position position="1"/>
    </location>
</feature>
<dbReference type="EMBL" id="BT012664">
    <property type="protein sequence ID" value="AAT08470.1"/>
    <property type="molecule type" value="mRNA"/>
</dbReference>
<organism evidence="1">
    <name type="scientific">Drosophila melanogaster</name>
    <name type="common">Fruit fly</name>
    <dbReference type="NCBI Taxonomy" id="7227"/>
    <lineage>
        <taxon>Eukaryota</taxon>
        <taxon>Metazoa</taxon>
        <taxon>Ecdysozoa</taxon>
        <taxon>Arthropoda</taxon>
        <taxon>Hexapoda</taxon>
        <taxon>Insecta</taxon>
        <taxon>Pterygota</taxon>
        <taxon>Neoptera</taxon>
        <taxon>Endopterygota</taxon>
        <taxon>Diptera</taxon>
        <taxon>Brachycera</taxon>
        <taxon>Muscomorpha</taxon>
        <taxon>Ephydroidea</taxon>
        <taxon>Drosophilidae</taxon>
        <taxon>Drosophila</taxon>
        <taxon>Sophophora</taxon>
    </lineage>
</organism>
<sequence length="80" mass="9011">VFIRWISCDCLICTGKLINLSRQQVHLIEYVQNGKMSLPLAGWLAGFLECFSQRCSEYSMLLSQFNCVSLSSGFGLVSRL</sequence>
<reference evidence="1" key="1">
    <citation type="submission" date="2004-05" db="EMBL/GenBank/DDBJ databases">
        <authorList>
            <person name="Stapleton M."/>
            <person name="Carlson J."/>
            <person name="Chavez C."/>
            <person name="Frise E."/>
            <person name="George R."/>
            <person name="Pacleb J."/>
            <person name="Park S."/>
            <person name="Wan K."/>
            <person name="Yu C."/>
            <person name="Rubin G.M."/>
            <person name="Celniker S."/>
        </authorList>
    </citation>
    <scope>NUCLEOTIDE SEQUENCE</scope>
    <source>
        <strain evidence="1">Berkeley</strain>
    </source>
</reference>
<protein>
    <submittedName>
        <fullName evidence="1">RH18174p</fullName>
    </submittedName>
</protein>
<evidence type="ECO:0000313" key="1">
    <source>
        <dbReference type="EMBL" id="AAT08470.1"/>
    </source>
</evidence>
<name>Q6NKN0_DROME</name>
<proteinExistence type="evidence at transcript level"/>
<accession>Q6NKN0</accession>
<dbReference type="AlphaFoldDB" id="Q6NKN0"/>